<sequence>MYSSRGSNGYGQQKPYSSQSSYTPQNTGSAGFHGGSHAEVEPQGYRPAVHGRHSGAMPSLMAPPPQRYGGQ</sequence>
<reference evidence="2 3" key="1">
    <citation type="journal article" date="2013" name="BMC Genomics">
        <title>The miniature genome of a carnivorous plant Genlisea aurea contains a low number of genes and short non-coding sequences.</title>
        <authorList>
            <person name="Leushkin E.V."/>
            <person name="Sutormin R.A."/>
            <person name="Nabieva E.R."/>
            <person name="Penin A.A."/>
            <person name="Kondrashov A.S."/>
            <person name="Logacheva M.D."/>
        </authorList>
    </citation>
    <scope>NUCLEOTIDE SEQUENCE [LARGE SCALE GENOMIC DNA]</scope>
</reference>
<proteinExistence type="predicted"/>
<comment type="caution">
    <text evidence="2">The sequence shown here is derived from an EMBL/GenBank/DDBJ whole genome shotgun (WGS) entry which is preliminary data.</text>
</comment>
<feature type="compositionally biased region" description="Pro residues" evidence="1">
    <location>
        <begin position="61"/>
        <end position="71"/>
    </location>
</feature>
<name>S8C5N7_9LAMI</name>
<dbReference type="AlphaFoldDB" id="S8C5N7"/>
<protein>
    <submittedName>
        <fullName evidence="2">Uncharacterized protein</fullName>
    </submittedName>
</protein>
<accession>S8C5N7</accession>
<organism evidence="2 3">
    <name type="scientific">Genlisea aurea</name>
    <dbReference type="NCBI Taxonomy" id="192259"/>
    <lineage>
        <taxon>Eukaryota</taxon>
        <taxon>Viridiplantae</taxon>
        <taxon>Streptophyta</taxon>
        <taxon>Embryophyta</taxon>
        <taxon>Tracheophyta</taxon>
        <taxon>Spermatophyta</taxon>
        <taxon>Magnoliopsida</taxon>
        <taxon>eudicotyledons</taxon>
        <taxon>Gunneridae</taxon>
        <taxon>Pentapetalae</taxon>
        <taxon>asterids</taxon>
        <taxon>lamiids</taxon>
        <taxon>Lamiales</taxon>
        <taxon>Lentibulariaceae</taxon>
        <taxon>Genlisea</taxon>
    </lineage>
</organism>
<feature type="compositionally biased region" description="Polar residues" evidence="1">
    <location>
        <begin position="1"/>
        <end position="29"/>
    </location>
</feature>
<feature type="region of interest" description="Disordered" evidence="1">
    <location>
        <begin position="1"/>
        <end position="71"/>
    </location>
</feature>
<dbReference type="EMBL" id="AUSU01006422">
    <property type="protein sequence ID" value="EPS62054.1"/>
    <property type="molecule type" value="Genomic_DNA"/>
</dbReference>
<feature type="non-terminal residue" evidence="2">
    <location>
        <position position="71"/>
    </location>
</feature>
<keyword evidence="3" id="KW-1185">Reference proteome</keyword>
<dbReference type="Proteomes" id="UP000015453">
    <property type="component" value="Unassembled WGS sequence"/>
</dbReference>
<evidence type="ECO:0000256" key="1">
    <source>
        <dbReference type="SAM" id="MobiDB-lite"/>
    </source>
</evidence>
<evidence type="ECO:0000313" key="2">
    <source>
        <dbReference type="EMBL" id="EPS62054.1"/>
    </source>
</evidence>
<gene>
    <name evidence="2" type="ORF">M569_12741</name>
</gene>
<evidence type="ECO:0000313" key="3">
    <source>
        <dbReference type="Proteomes" id="UP000015453"/>
    </source>
</evidence>